<feature type="chain" id="PRO_5030973267" evidence="1">
    <location>
        <begin position="19"/>
        <end position="68"/>
    </location>
</feature>
<proteinExistence type="predicted"/>
<evidence type="ECO:0000313" key="2">
    <source>
        <dbReference type="Ensembl" id="ENSXETP00000103695"/>
    </source>
</evidence>
<dbReference type="Ensembl" id="ENSXETT00000122636">
    <property type="protein sequence ID" value="ENSXETP00000103695"/>
    <property type="gene ID" value="ENSXETG00000045093"/>
</dbReference>
<dbReference type="InParanoid" id="A0A803J766"/>
<reference evidence="2" key="1">
    <citation type="journal article" date="2010" name="Science">
        <title>The genome of the Western clawed frog Xenopus tropicalis.</title>
        <authorList>
            <person name="Hellsten U."/>
            <person name="Harland R.M."/>
            <person name="Gilchrist M.J."/>
            <person name="Hendrix D."/>
            <person name="Jurka J."/>
            <person name="Kapitonov V."/>
            <person name="Ovcharenko I."/>
            <person name="Putnam N.H."/>
            <person name="Shu S."/>
            <person name="Taher L."/>
            <person name="Blitz I.L."/>
            <person name="Blumberg B."/>
            <person name="Dichmann D.S."/>
            <person name="Dubchak I."/>
            <person name="Amaya E."/>
            <person name="Detter J.C."/>
            <person name="Fletcher R."/>
            <person name="Gerhard D.S."/>
            <person name="Goodstein D."/>
            <person name="Graves T."/>
            <person name="Grigoriev I.V."/>
            <person name="Grimwood J."/>
            <person name="Kawashima T."/>
            <person name="Lindquist E."/>
            <person name="Lucas S.M."/>
            <person name="Mead P.E."/>
            <person name="Mitros T."/>
            <person name="Ogino H."/>
            <person name="Ohta Y."/>
            <person name="Poliakov A.V."/>
            <person name="Pollet N."/>
            <person name="Robert J."/>
            <person name="Salamov A."/>
            <person name="Sater A.K."/>
            <person name="Schmutz J."/>
            <person name="Terry A."/>
            <person name="Vize P.D."/>
            <person name="Warren W.C."/>
            <person name="Wells D."/>
            <person name="Wills A."/>
            <person name="Wilson R.K."/>
            <person name="Zimmerman L.B."/>
            <person name="Zorn A.M."/>
            <person name="Grainger R."/>
            <person name="Grammer T."/>
            <person name="Khokha M.K."/>
            <person name="Richardson P.M."/>
            <person name="Rokhsar D.S."/>
        </authorList>
    </citation>
    <scope>NUCLEOTIDE SEQUENCE [LARGE SCALE GENOMIC DNA]</scope>
    <source>
        <strain evidence="2">Nigerian</strain>
    </source>
</reference>
<feature type="signal peptide" evidence="1">
    <location>
        <begin position="1"/>
        <end position="18"/>
    </location>
</feature>
<reference evidence="2" key="2">
    <citation type="submission" date="2021-03" db="UniProtKB">
        <authorList>
            <consortium name="Ensembl"/>
        </authorList>
    </citation>
    <scope>IDENTIFICATION</scope>
</reference>
<sequence>MHFFSLLTLCNLSCFLLSFSLKLLLNVHFTNVLQNKQHMLVIIQTMKHQRYLGPSLQAAIKQVGYEYH</sequence>
<keyword evidence="1" id="KW-0732">Signal</keyword>
<accession>A0A803J766</accession>
<organism evidence="2">
    <name type="scientific">Xenopus tropicalis</name>
    <name type="common">Western clawed frog</name>
    <name type="synonym">Silurana tropicalis</name>
    <dbReference type="NCBI Taxonomy" id="8364"/>
    <lineage>
        <taxon>Eukaryota</taxon>
        <taxon>Metazoa</taxon>
        <taxon>Chordata</taxon>
        <taxon>Craniata</taxon>
        <taxon>Vertebrata</taxon>
        <taxon>Euteleostomi</taxon>
        <taxon>Amphibia</taxon>
        <taxon>Batrachia</taxon>
        <taxon>Anura</taxon>
        <taxon>Pipoidea</taxon>
        <taxon>Pipidae</taxon>
        <taxon>Xenopodinae</taxon>
        <taxon>Xenopus</taxon>
        <taxon>Silurana</taxon>
    </lineage>
</organism>
<protein>
    <submittedName>
        <fullName evidence="2">Uncharacterized protein</fullName>
    </submittedName>
</protein>
<evidence type="ECO:0000256" key="1">
    <source>
        <dbReference type="SAM" id="SignalP"/>
    </source>
</evidence>
<name>A0A803J766_XENTR</name>
<dbReference type="AlphaFoldDB" id="A0A803J766"/>